<organism evidence="12 13">
    <name type="scientific">Pneumocystis jirovecii (strain RU7)</name>
    <name type="common">Human pneumocystis pneumonia agent</name>
    <dbReference type="NCBI Taxonomy" id="1408657"/>
    <lineage>
        <taxon>Eukaryota</taxon>
        <taxon>Fungi</taxon>
        <taxon>Dikarya</taxon>
        <taxon>Ascomycota</taxon>
        <taxon>Taphrinomycotina</taxon>
        <taxon>Pneumocystomycetes</taxon>
        <taxon>Pneumocystaceae</taxon>
        <taxon>Pneumocystis</taxon>
    </lineage>
</organism>
<dbReference type="AlphaFoldDB" id="A0A0W4ZGK2"/>
<dbReference type="RefSeq" id="XP_018228451.1">
    <property type="nucleotide sequence ID" value="XM_018375243.1"/>
</dbReference>
<dbReference type="InterPro" id="IPR000504">
    <property type="entry name" value="RRM_dom"/>
</dbReference>
<dbReference type="PROSITE" id="PS50102">
    <property type="entry name" value="RRM"/>
    <property type="match status" value="4"/>
</dbReference>
<evidence type="ECO:0000256" key="4">
    <source>
        <dbReference type="ARBA" id="ARBA00022884"/>
    </source>
</evidence>
<evidence type="ECO:0000256" key="5">
    <source>
        <dbReference type="ARBA" id="ARBA00023187"/>
    </source>
</evidence>
<evidence type="ECO:0000256" key="8">
    <source>
        <dbReference type="ARBA" id="ARBA00093627"/>
    </source>
</evidence>
<dbReference type="SMART" id="SM00386">
    <property type="entry name" value="HAT"/>
    <property type="match status" value="5"/>
</dbReference>
<evidence type="ECO:0000313" key="12">
    <source>
        <dbReference type="EMBL" id="KTW27481.1"/>
    </source>
</evidence>
<dbReference type="InterPro" id="IPR035979">
    <property type="entry name" value="RBD_domain_sf"/>
</dbReference>
<dbReference type="GO" id="GO:0008380">
    <property type="term" value="P:RNA splicing"/>
    <property type="evidence" value="ECO:0007669"/>
    <property type="project" value="UniProtKB-KW"/>
</dbReference>
<evidence type="ECO:0000256" key="1">
    <source>
        <dbReference type="ARBA" id="ARBA00004123"/>
    </source>
</evidence>
<proteinExistence type="predicted"/>
<feature type="domain" description="RRM" evidence="11">
    <location>
        <begin position="859"/>
        <end position="931"/>
    </location>
</feature>
<dbReference type="GO" id="GO:0003723">
    <property type="term" value="F:RNA binding"/>
    <property type="evidence" value="ECO:0007669"/>
    <property type="project" value="UniProtKB-UniRule"/>
</dbReference>
<dbReference type="Pfam" id="PF16842">
    <property type="entry name" value="RRM_occluded"/>
    <property type="match status" value="1"/>
</dbReference>
<feature type="domain" description="RRM" evidence="11">
    <location>
        <begin position="652"/>
        <end position="729"/>
    </location>
</feature>
<reference evidence="13" key="1">
    <citation type="journal article" date="2016" name="Nat. Commun.">
        <title>Genome analysis of three Pneumocystis species reveals adaptation mechanisms to life exclusively in mammalian hosts.</title>
        <authorList>
            <person name="Ma L."/>
            <person name="Chen Z."/>
            <person name="Huang D.W."/>
            <person name="Kutty G."/>
            <person name="Ishihara M."/>
            <person name="Wang H."/>
            <person name="Abouelleil A."/>
            <person name="Bishop L."/>
            <person name="Davey E."/>
            <person name="Deng R."/>
            <person name="Deng X."/>
            <person name="Fan L."/>
            <person name="Fantoni G."/>
            <person name="Fitzgerald M."/>
            <person name="Gogineni E."/>
            <person name="Goldberg J.M."/>
            <person name="Handley G."/>
            <person name="Hu X."/>
            <person name="Huber C."/>
            <person name="Jiao X."/>
            <person name="Jones K."/>
            <person name="Levin J.Z."/>
            <person name="Liu Y."/>
            <person name="Macdonald P."/>
            <person name="Melnikov A."/>
            <person name="Raley C."/>
            <person name="Sassi M."/>
            <person name="Sherman B.T."/>
            <person name="Song X."/>
            <person name="Sykes S."/>
            <person name="Tran B."/>
            <person name="Walsh L."/>
            <person name="Xia Y."/>
            <person name="Yang J."/>
            <person name="Young S."/>
            <person name="Zeng Q."/>
            <person name="Zheng X."/>
            <person name="Stephens R."/>
            <person name="Nusbaum C."/>
            <person name="Birren B.W."/>
            <person name="Azadi P."/>
            <person name="Lempicki R.A."/>
            <person name="Cuomo C.A."/>
            <person name="Kovacs J.A."/>
        </authorList>
    </citation>
    <scope>NUCLEOTIDE SEQUENCE [LARGE SCALE GENOMIC DNA]</scope>
    <source>
        <strain evidence="13">RU7</strain>
    </source>
</reference>
<dbReference type="OrthoDB" id="360390at2759"/>
<dbReference type="SMART" id="SM00360">
    <property type="entry name" value="RRM"/>
    <property type="match status" value="4"/>
</dbReference>
<feature type="compositionally biased region" description="Basic and acidic residues" evidence="10">
    <location>
        <begin position="1"/>
        <end position="11"/>
    </location>
</feature>
<dbReference type="Gene3D" id="3.30.70.330">
    <property type="match status" value="4"/>
</dbReference>
<dbReference type="InterPro" id="IPR003107">
    <property type="entry name" value="HAT"/>
</dbReference>
<keyword evidence="13" id="KW-1185">Reference proteome</keyword>
<dbReference type="GO" id="GO:0005688">
    <property type="term" value="C:U6 snRNP"/>
    <property type="evidence" value="ECO:0007669"/>
    <property type="project" value="UniProtKB-ARBA"/>
</dbReference>
<dbReference type="SUPFAM" id="SSF54928">
    <property type="entry name" value="RNA-binding domain, RBD"/>
    <property type="match status" value="3"/>
</dbReference>
<sequence>MSTNDEEKLVSDEEMENDNDLDISEDLEKINTLLDKLMKQPFHYDSHIEYINLFKKHKMRDELKSAREAMQLYFPLTEEMWIEWLDDEEKSVSTLDDKISLLELYAKSVEDYLSINLWKKYIIYIKENIEIASKDGDSEFKEIFNYNFFENICLQAYSATKYHISKSHEIWSIYKDYKTALLEENPSFENIQHMKQIYIERLSIPHLGMENCFSDFSSFITNYDNPNYEEIMIATNKIYNPALIKYQARDFHEIQLSQSNYAYEEFIKYLEWELHQKPQEIELICILFERLLKCYPLSANIWEDYIQFMVEKSTYTKINEKFFQRSIKNYPWSGIPWKYYIYILEHNNYPLQELCAIKDRSISSGTLFHDINEFVKVMEAWCGYCKRRITQWNNNNEEVQYAITELQTSIKLLKNIFKTTDNQKRLEKILISIFTKIGNIDEARKIWKNILKIHTTETKYWLQYFIWERHYGEINNAINILKNASLKHLDFPELVFEIYRDFVIEEGTLELLEKAETIIHKGIKNIQRIKKKELINIQIEKNQPLQELEMNLEEISNHKKSKNKNEDKIKRNRENTTVRVTGLPKSISVEQLHNFFYGCGEIINTKIIEEISDNSSTAFVEFANLEDTKSALTKNYKKLDQNEILVELATETTLWVTNFPPSADEKFIHNLFEKYGDVIEVRFPSLRYNSRRRFCYVQMKYPEQALASLSLHGQMFEKKYKLIVNISDSSKKEDRKEASSEGREIIISNISHESTENDLIDLFSKYGTLESVRLINDRNSKHHKGFCYIIYSTAEQALSALDADKQELHSNTISVKIVKAKNKNTIEKKENNTNIFSSEDLNPEKKNSHGLRFHDIKNRSLGILYLPDTVNQTRIEDVFKAYGDIDKIELRPDHQGAIVQYKNTSDAGKAAMALDGYAFSDKKIRIVTVETLLQHKPKKKPLLDQSLIVPKINDPRARRERLFINEKNTILSRKRLKISNDNDSMQTKQIHTKHASLNNADFRDIFFHKS</sequence>
<dbReference type="VEuPathDB" id="FungiDB:T551_02980"/>
<dbReference type="eggNOG" id="KOG0128">
    <property type="taxonomic scope" value="Eukaryota"/>
</dbReference>
<dbReference type="InterPro" id="IPR008847">
    <property type="entry name" value="Suf"/>
</dbReference>
<comment type="function">
    <text evidence="7">Functions as a recycling factor of the spliceosome, a machinery that forms on each precursor-messenger RNA (pre-mRNA) and catalyzes the removal of introns. Chaperones the re-annealing of U4 and U6 snRNAs (small nuclear RNAs) released from previous rounds of splicing, an initial step in reforming the U4/U6-U5 tri-snRNP (small nuclear ribonucleoprotein) that can reassemble into another spliceosome complex; this step involves binding U6 and facilitating the unwinding of the U6 internal stem loop, followed by base-pairing of U6 to U4.</text>
</comment>
<evidence type="ECO:0000256" key="2">
    <source>
        <dbReference type="ARBA" id="ARBA00022664"/>
    </source>
</evidence>
<dbReference type="GO" id="GO:0006397">
    <property type="term" value="P:mRNA processing"/>
    <property type="evidence" value="ECO:0007669"/>
    <property type="project" value="UniProtKB-KW"/>
</dbReference>
<protein>
    <recommendedName>
        <fullName evidence="8">U4/U6 snRNA-associated-splicing factor PRP24</fullName>
    </recommendedName>
</protein>
<comment type="subcellular location">
    <subcellularLocation>
        <location evidence="1">Nucleus</location>
    </subcellularLocation>
</comment>
<dbReference type="Proteomes" id="UP000053447">
    <property type="component" value="Unassembled WGS sequence"/>
</dbReference>
<keyword evidence="4 9" id="KW-0694">RNA-binding</keyword>
<dbReference type="PANTHER" id="PTHR24012">
    <property type="entry name" value="RNA BINDING PROTEIN"/>
    <property type="match status" value="1"/>
</dbReference>
<evidence type="ECO:0000256" key="7">
    <source>
        <dbReference type="ARBA" id="ARBA00093374"/>
    </source>
</evidence>
<keyword evidence="5" id="KW-0508">mRNA splicing</keyword>
<accession>A0A0W4ZGK2</accession>
<keyword evidence="3" id="KW-0677">Repeat</keyword>
<feature type="domain" description="RRM" evidence="11">
    <location>
        <begin position="576"/>
        <end position="651"/>
    </location>
</feature>
<feature type="domain" description="RRM" evidence="11">
    <location>
        <begin position="743"/>
        <end position="822"/>
    </location>
</feature>
<dbReference type="CDD" id="cd12299">
    <property type="entry name" value="RRM4_Prp24"/>
    <property type="match status" value="1"/>
</dbReference>
<keyword evidence="6" id="KW-0539">Nucleus</keyword>
<dbReference type="InterPro" id="IPR012677">
    <property type="entry name" value="Nucleotide-bd_a/b_plait_sf"/>
</dbReference>
<dbReference type="SUPFAM" id="SSF48452">
    <property type="entry name" value="TPR-like"/>
    <property type="match status" value="1"/>
</dbReference>
<dbReference type="InterPro" id="IPR031766">
    <property type="entry name" value="RRM_occluded"/>
</dbReference>
<name>A0A0W4ZGK2_PNEJ7</name>
<dbReference type="GeneID" id="28941498"/>
<evidence type="ECO:0000313" key="13">
    <source>
        <dbReference type="Proteomes" id="UP000053447"/>
    </source>
</evidence>
<dbReference type="FunFam" id="3.30.70.330:FF:000365">
    <property type="entry name" value="U4/U6 snRNA-associated-splicing factor PRP24"/>
    <property type="match status" value="1"/>
</dbReference>
<evidence type="ECO:0000259" key="11">
    <source>
        <dbReference type="PROSITE" id="PS50102"/>
    </source>
</evidence>
<evidence type="ECO:0000256" key="3">
    <source>
        <dbReference type="ARBA" id="ARBA00022737"/>
    </source>
</evidence>
<dbReference type="Pfam" id="PF05843">
    <property type="entry name" value="Suf"/>
    <property type="match status" value="1"/>
</dbReference>
<dbReference type="EMBL" id="LFWA01000014">
    <property type="protein sequence ID" value="KTW27481.1"/>
    <property type="molecule type" value="Genomic_DNA"/>
</dbReference>
<evidence type="ECO:0000256" key="6">
    <source>
        <dbReference type="ARBA" id="ARBA00023242"/>
    </source>
</evidence>
<comment type="caution">
    <text evidence="12">The sequence shown here is derived from an EMBL/GenBank/DDBJ whole genome shotgun (WGS) entry which is preliminary data.</text>
</comment>
<evidence type="ECO:0000256" key="10">
    <source>
        <dbReference type="SAM" id="MobiDB-lite"/>
    </source>
</evidence>
<keyword evidence="2" id="KW-0507">mRNA processing</keyword>
<dbReference type="STRING" id="1408657.A0A0W4ZGK2"/>
<dbReference type="InterPro" id="IPR011990">
    <property type="entry name" value="TPR-like_helical_dom_sf"/>
</dbReference>
<feature type="region of interest" description="Disordered" evidence="10">
    <location>
        <begin position="1"/>
        <end position="20"/>
    </location>
</feature>
<dbReference type="Gene3D" id="1.25.40.10">
    <property type="entry name" value="Tetratricopeptide repeat domain"/>
    <property type="match status" value="2"/>
</dbReference>
<dbReference type="Pfam" id="PF00076">
    <property type="entry name" value="RRM_1"/>
    <property type="match status" value="3"/>
</dbReference>
<gene>
    <name evidence="12" type="ORF">T551_02980</name>
</gene>
<evidence type="ECO:0000256" key="9">
    <source>
        <dbReference type="PROSITE-ProRule" id="PRU00176"/>
    </source>
</evidence>